<organism evidence="6 7">
    <name type="scientific">Frischella japonica</name>
    <dbReference type="NCBI Taxonomy" id="2741544"/>
    <lineage>
        <taxon>Bacteria</taxon>
        <taxon>Pseudomonadati</taxon>
        <taxon>Pseudomonadota</taxon>
        <taxon>Gammaproteobacteria</taxon>
        <taxon>Orbales</taxon>
        <taxon>Orbaceae</taxon>
        <taxon>Frischella</taxon>
    </lineage>
</organism>
<protein>
    <recommendedName>
        <fullName evidence="5">Protein-export protein SecB</fullName>
    </recommendedName>
</protein>
<comment type="subcellular location">
    <subcellularLocation>
        <location evidence="5">Cytoplasm</location>
    </subcellularLocation>
</comment>
<reference evidence="6 7" key="1">
    <citation type="submission" date="2020-06" db="EMBL/GenBank/DDBJ databases">
        <title>Frischella cerana isolated from Apis cerana gut homogenate.</title>
        <authorList>
            <person name="Wolter L.A."/>
            <person name="Suenami S."/>
            <person name="Miyazaki R."/>
        </authorList>
    </citation>
    <scope>NUCLEOTIDE SEQUENCE [LARGE SCALE GENOMIC DNA]</scope>
    <source>
        <strain evidence="6 7">Ac13</strain>
    </source>
</reference>
<keyword evidence="5" id="KW-0963">Cytoplasm</keyword>
<dbReference type="RefSeq" id="WP_187756375.1">
    <property type="nucleotide sequence ID" value="NZ_JABURY010000021.1"/>
</dbReference>
<evidence type="ECO:0000313" key="7">
    <source>
        <dbReference type="Proteomes" id="UP000651208"/>
    </source>
</evidence>
<dbReference type="NCBIfam" id="NF004392">
    <property type="entry name" value="PRK05751.1-3"/>
    <property type="match status" value="1"/>
</dbReference>
<sequence length="162" mass="18254">MSEQNSNQQQENGFSIQRIYIKDISFETPNVPQIFTKEWQPEVNIELNTSSQVIVDNVYEVSLRLTVTTKSGDQVAYICEVTQAGIFSILGLNGSQLQHCLAAFCPNILFPYAREMISSLVNKGSFLPINLDPVNFDALYANYLQQQQTEQTPVTDSPENLQ</sequence>
<dbReference type="Pfam" id="PF02556">
    <property type="entry name" value="SecB"/>
    <property type="match status" value="1"/>
</dbReference>
<evidence type="ECO:0000256" key="2">
    <source>
        <dbReference type="ARBA" id="ARBA00022448"/>
    </source>
</evidence>
<dbReference type="Proteomes" id="UP000651208">
    <property type="component" value="Unassembled WGS sequence"/>
</dbReference>
<dbReference type="SUPFAM" id="SSF54611">
    <property type="entry name" value="SecB-like"/>
    <property type="match status" value="1"/>
</dbReference>
<keyword evidence="3 5" id="KW-0653">Protein transport</keyword>
<evidence type="ECO:0000256" key="1">
    <source>
        <dbReference type="ARBA" id="ARBA00009990"/>
    </source>
</evidence>
<dbReference type="InterPro" id="IPR003708">
    <property type="entry name" value="SecB"/>
</dbReference>
<gene>
    <name evidence="5 6" type="primary">secB</name>
    <name evidence="6" type="ORF">FcAc13_11595</name>
</gene>
<dbReference type="InterPro" id="IPR035958">
    <property type="entry name" value="SecB-like_sf"/>
</dbReference>
<dbReference type="HAMAP" id="MF_00821">
    <property type="entry name" value="SecB"/>
    <property type="match status" value="1"/>
</dbReference>
<name>A0ABR7R0X5_9GAMM</name>
<dbReference type="PANTHER" id="PTHR36918:SF1">
    <property type="entry name" value="PROTEIN-EXPORT PROTEIN SECB"/>
    <property type="match status" value="1"/>
</dbReference>
<proteinExistence type="inferred from homology"/>
<dbReference type="EMBL" id="JABURY010000021">
    <property type="protein sequence ID" value="MBC9131943.1"/>
    <property type="molecule type" value="Genomic_DNA"/>
</dbReference>
<accession>A0ABR7R0X5</accession>
<evidence type="ECO:0000313" key="6">
    <source>
        <dbReference type="EMBL" id="MBC9131943.1"/>
    </source>
</evidence>
<evidence type="ECO:0000256" key="3">
    <source>
        <dbReference type="ARBA" id="ARBA00022927"/>
    </source>
</evidence>
<evidence type="ECO:0000256" key="4">
    <source>
        <dbReference type="ARBA" id="ARBA00023010"/>
    </source>
</evidence>
<comment type="function">
    <text evidence="5">One of the proteins required for the normal export of preproteins out of the cell cytoplasm. It is a molecular chaperone that binds to a subset of precursor proteins, maintaining them in a translocation-competent state. It also specifically binds to its receptor SecA.</text>
</comment>
<dbReference type="Gene3D" id="3.10.420.10">
    <property type="entry name" value="SecB-like"/>
    <property type="match status" value="1"/>
</dbReference>
<dbReference type="NCBIfam" id="NF004393">
    <property type="entry name" value="PRK05751.1-4"/>
    <property type="match status" value="1"/>
</dbReference>
<comment type="caution">
    <text evidence="6">The sequence shown here is derived from an EMBL/GenBank/DDBJ whole genome shotgun (WGS) entry which is preliminary data.</text>
</comment>
<keyword evidence="7" id="KW-1185">Reference proteome</keyword>
<dbReference type="PRINTS" id="PR01594">
    <property type="entry name" value="SECBCHAPRONE"/>
</dbReference>
<keyword evidence="4 5" id="KW-0811">Translocation</keyword>
<keyword evidence="2 5" id="KW-0813">Transport</keyword>
<comment type="similarity">
    <text evidence="1 5">Belongs to the SecB family.</text>
</comment>
<evidence type="ECO:0000256" key="5">
    <source>
        <dbReference type="HAMAP-Rule" id="MF_00821"/>
    </source>
</evidence>
<dbReference type="PANTHER" id="PTHR36918">
    <property type="match status" value="1"/>
</dbReference>
<comment type="subunit">
    <text evidence="5">Homotetramer, a dimer of dimers. One homotetramer interacts with 1 SecA dimer.</text>
</comment>
<keyword evidence="5" id="KW-0143">Chaperone</keyword>
<dbReference type="NCBIfam" id="TIGR00809">
    <property type="entry name" value="secB"/>
    <property type="match status" value="1"/>
</dbReference>